<organism evidence="2 3">
    <name type="scientific">Phytophthora fragariae</name>
    <dbReference type="NCBI Taxonomy" id="53985"/>
    <lineage>
        <taxon>Eukaryota</taxon>
        <taxon>Sar</taxon>
        <taxon>Stramenopiles</taxon>
        <taxon>Oomycota</taxon>
        <taxon>Peronosporomycetes</taxon>
        <taxon>Peronosporales</taxon>
        <taxon>Peronosporaceae</taxon>
        <taxon>Phytophthora</taxon>
    </lineage>
</organism>
<evidence type="ECO:0000313" key="2">
    <source>
        <dbReference type="EMBL" id="KAE9209205.1"/>
    </source>
</evidence>
<feature type="region of interest" description="Disordered" evidence="1">
    <location>
        <begin position="110"/>
        <end position="136"/>
    </location>
</feature>
<evidence type="ECO:0000256" key="1">
    <source>
        <dbReference type="SAM" id="MobiDB-lite"/>
    </source>
</evidence>
<feature type="compositionally biased region" description="Basic and acidic residues" evidence="1">
    <location>
        <begin position="110"/>
        <end position="122"/>
    </location>
</feature>
<proteinExistence type="predicted"/>
<accession>A0A6G0NI49</accession>
<comment type="caution">
    <text evidence="2">The sequence shown here is derived from an EMBL/GenBank/DDBJ whole genome shotgun (WGS) entry which is preliminary data.</text>
</comment>
<evidence type="ECO:0008006" key="4">
    <source>
        <dbReference type="Google" id="ProtNLM"/>
    </source>
</evidence>
<gene>
    <name evidence="2" type="ORF">PF004_g16531</name>
</gene>
<dbReference type="EMBL" id="QXGC01001179">
    <property type="protein sequence ID" value="KAE9209205.1"/>
    <property type="molecule type" value="Genomic_DNA"/>
</dbReference>
<sequence length="225" mass="24835">CRVYTTKAITLATTHGVLRREVGPAFRCRRRCLGRTRSYCGLSLAPPLACLVVIDIHSGLARNVETTLYVAPQLVPKRVMEPEVATQFGYSLVGVLHLYPVYVLWKKESADKDPPTGSHKDSLAAAGSGGRSEEDWHSHSSAKALVEVRGVRAVGAASSQQLKTIFDSEQPRWSREILDVRGRGEPTEEFNVWLGRAELERVVWGERRVTAGLTGGRSPQRSLCK</sequence>
<evidence type="ECO:0000313" key="3">
    <source>
        <dbReference type="Proteomes" id="UP000476176"/>
    </source>
</evidence>
<name>A0A6G0NI49_9STRA</name>
<dbReference type="Proteomes" id="UP000476176">
    <property type="component" value="Unassembled WGS sequence"/>
</dbReference>
<reference evidence="2 3" key="1">
    <citation type="submission" date="2018-09" db="EMBL/GenBank/DDBJ databases">
        <title>Genomic investigation of the strawberry pathogen Phytophthora fragariae indicates pathogenicity is determined by transcriptional variation in three key races.</title>
        <authorList>
            <person name="Adams T.M."/>
            <person name="Armitage A.D."/>
            <person name="Sobczyk M.K."/>
            <person name="Bates H.J."/>
            <person name="Dunwell J.M."/>
            <person name="Nellist C.F."/>
            <person name="Harrison R.J."/>
        </authorList>
    </citation>
    <scope>NUCLEOTIDE SEQUENCE [LARGE SCALE GENOMIC DNA]</scope>
    <source>
        <strain evidence="2 3">BC-23</strain>
    </source>
</reference>
<feature type="non-terminal residue" evidence="2">
    <location>
        <position position="1"/>
    </location>
</feature>
<dbReference type="AlphaFoldDB" id="A0A6G0NI49"/>
<protein>
    <recommendedName>
        <fullName evidence="4">Peroxisomal membrane protein PEX16</fullName>
    </recommendedName>
</protein>